<proteinExistence type="predicted"/>
<evidence type="ECO:0000313" key="2">
    <source>
        <dbReference type="Proteomes" id="UP000182491"/>
    </source>
</evidence>
<accession>A0A1I7I640</accession>
<protein>
    <submittedName>
        <fullName evidence="1">Uncharacterized protein</fullName>
    </submittedName>
</protein>
<evidence type="ECO:0000313" key="1">
    <source>
        <dbReference type="EMBL" id="SFU68398.1"/>
    </source>
</evidence>
<dbReference type="Proteomes" id="UP000182491">
    <property type="component" value="Unassembled WGS sequence"/>
</dbReference>
<dbReference type="AlphaFoldDB" id="A0A1I7I640"/>
<dbReference type="STRING" id="388950.GCA_001611675_01598"/>
<sequence>MIHLLNYSVNMEDFRLPDDLGISDEHNEVESFSEIVLTLLLDEQGALPDEANDIDETKAAAGILAVMPAAFSFNSQVFALREPTTFQDYRNGYLNLVYDICPPPPKAQV</sequence>
<name>A0A1I7I640_9BACT</name>
<reference evidence="2" key="1">
    <citation type="submission" date="2016-10" db="EMBL/GenBank/DDBJ databases">
        <authorList>
            <person name="Varghese N."/>
        </authorList>
    </citation>
    <scope>NUCLEOTIDE SEQUENCE [LARGE SCALE GENOMIC DNA]</scope>
    <source>
        <strain evidence="2">DSM 18820</strain>
    </source>
</reference>
<dbReference type="EMBL" id="FPCA01000002">
    <property type="protein sequence ID" value="SFU68398.1"/>
    <property type="molecule type" value="Genomic_DNA"/>
</dbReference>
<gene>
    <name evidence="1" type="ORF">SAMN04487941_1945</name>
</gene>
<keyword evidence="2" id="KW-1185">Reference proteome</keyword>
<organism evidence="1 2">
    <name type="scientific">Pontibacter akesuensis</name>
    <dbReference type="NCBI Taxonomy" id="388950"/>
    <lineage>
        <taxon>Bacteria</taxon>
        <taxon>Pseudomonadati</taxon>
        <taxon>Bacteroidota</taxon>
        <taxon>Cytophagia</taxon>
        <taxon>Cytophagales</taxon>
        <taxon>Hymenobacteraceae</taxon>
        <taxon>Pontibacter</taxon>
    </lineage>
</organism>